<dbReference type="InterPro" id="IPR000198">
    <property type="entry name" value="RhoGAP_dom"/>
</dbReference>
<evidence type="ECO:0000313" key="6">
    <source>
        <dbReference type="Proteomes" id="UP000242450"/>
    </source>
</evidence>
<dbReference type="GO" id="GO:0005096">
    <property type="term" value="F:GTPase activator activity"/>
    <property type="evidence" value="ECO:0007669"/>
    <property type="project" value="UniProtKB-KW"/>
</dbReference>
<gene>
    <name evidence="5" type="ORF">Celaphus_00013821</name>
</gene>
<feature type="region of interest" description="Disordered" evidence="3">
    <location>
        <begin position="355"/>
        <end position="556"/>
    </location>
</feature>
<evidence type="ECO:0000256" key="2">
    <source>
        <dbReference type="ARBA" id="ARBA00022553"/>
    </source>
</evidence>
<dbReference type="OrthoDB" id="19923at2759"/>
<dbReference type="GO" id="GO:0032956">
    <property type="term" value="P:regulation of actin cytoskeleton organization"/>
    <property type="evidence" value="ECO:0007669"/>
    <property type="project" value="TreeGrafter"/>
</dbReference>
<feature type="compositionally biased region" description="Pro residues" evidence="3">
    <location>
        <begin position="473"/>
        <end position="483"/>
    </location>
</feature>
<dbReference type="EMBL" id="MKHE01000022">
    <property type="protein sequence ID" value="OWK04027.1"/>
    <property type="molecule type" value="Genomic_DNA"/>
</dbReference>
<dbReference type="InterPro" id="IPR008936">
    <property type="entry name" value="Rho_GTPase_activation_prot"/>
</dbReference>
<keyword evidence="2" id="KW-0597">Phosphoprotein</keyword>
<keyword evidence="6" id="KW-1185">Reference proteome</keyword>
<dbReference type="Pfam" id="PF03114">
    <property type="entry name" value="BAR"/>
    <property type="match status" value="1"/>
</dbReference>
<comment type="caution">
    <text evidence="5">The sequence shown here is derived from an EMBL/GenBank/DDBJ whole genome shotgun (WGS) entry which is preliminary data.</text>
</comment>
<accession>A0A212CDH8</accession>
<feature type="region of interest" description="Disordered" evidence="3">
    <location>
        <begin position="1"/>
        <end position="23"/>
    </location>
</feature>
<dbReference type="Gene3D" id="1.10.555.10">
    <property type="entry name" value="Rho GTPase activation protein"/>
    <property type="match status" value="2"/>
</dbReference>
<dbReference type="GO" id="GO:0035020">
    <property type="term" value="P:regulation of Rac protein signal transduction"/>
    <property type="evidence" value="ECO:0007669"/>
    <property type="project" value="TreeGrafter"/>
</dbReference>
<feature type="compositionally biased region" description="Low complexity" evidence="3">
    <location>
        <begin position="484"/>
        <end position="495"/>
    </location>
</feature>
<dbReference type="Pfam" id="PF00620">
    <property type="entry name" value="RhoGAP"/>
    <property type="match status" value="2"/>
</dbReference>
<evidence type="ECO:0000259" key="4">
    <source>
        <dbReference type="SMART" id="SM00324"/>
    </source>
</evidence>
<dbReference type="SUPFAM" id="SSF103657">
    <property type="entry name" value="BAR/IMD domain-like"/>
    <property type="match status" value="1"/>
</dbReference>
<feature type="compositionally biased region" description="Pro residues" evidence="3">
    <location>
        <begin position="425"/>
        <end position="434"/>
    </location>
</feature>
<keyword evidence="1" id="KW-0343">GTPase activation</keyword>
<feature type="compositionally biased region" description="Basic and acidic residues" evidence="3">
    <location>
        <begin position="385"/>
        <end position="395"/>
    </location>
</feature>
<dbReference type="AlphaFoldDB" id="A0A212CDH8"/>
<sequence length="556" mass="59923">MMKRQLHRMRQLAHTGSLGRTPETAEFLGEDLQQVEQRLEPAKRAAHNVHKRLQACLQGQSGAEMDKRVKKLPLMALSTTMAESFKELDPDSSMGKALEMSCVIQNQLARILAEFEMTLERDDEYLADLYHFATKEDTYANYFIHLMEIQADYHRKSLSSLDTALAELKENHSQTDPSPSMTAAPFSRVYGVPLGAHLRELGRDIALPIEACVMMLLSEGMKEEGLFRLAAGASVLKRLKQTMASDPRSLQEFCSDPHAVAGTCTEEPWVEGLSPGPSPEDIRPLVQASFPPPRYLMKFLAQLAEEQEVNKMTPSNIAIVLGPNLLWPPEKEGPAPALSADINFNVSGLFSAPAPQDKVSDMPASEELPSIPTPTPAAVPASMATKERAESEAPHRPTSPKVSRSPPEAATPAEEMARRTKRPAPARPTMPPPQVSSTRSSPPAPPLPPGSGSPVTPRALPRRLVGSSLRAPTVPPPLPPTAPQPAQRQSRRSPASPSPASPGPASLSPVSLSSPVHVDLGVATEEGEAPEAAGRAPTAPVIPPQARPRSLASETN</sequence>
<dbReference type="InterPro" id="IPR027267">
    <property type="entry name" value="AH/BAR_dom_sf"/>
</dbReference>
<protein>
    <recommendedName>
        <fullName evidence="4">Rho-GAP domain-containing protein</fullName>
    </recommendedName>
</protein>
<dbReference type="PANTHER" id="PTHR14130:SF12">
    <property type="entry name" value="BARGIN-RELATED"/>
    <property type="match status" value="1"/>
</dbReference>
<feature type="compositionally biased region" description="Low complexity" evidence="3">
    <location>
        <begin position="530"/>
        <end position="539"/>
    </location>
</feature>
<evidence type="ECO:0000313" key="5">
    <source>
        <dbReference type="EMBL" id="OWK04027.1"/>
    </source>
</evidence>
<dbReference type="GO" id="GO:0005829">
    <property type="term" value="C:cytosol"/>
    <property type="evidence" value="ECO:0007669"/>
    <property type="project" value="TreeGrafter"/>
</dbReference>
<dbReference type="InterPro" id="IPR004148">
    <property type="entry name" value="BAR_dom"/>
</dbReference>
<dbReference type="InterPro" id="IPR047165">
    <property type="entry name" value="RHG17/44/SH3BP1-like"/>
</dbReference>
<dbReference type="Gene3D" id="1.20.1270.60">
    <property type="entry name" value="Arfaptin homology (AH) domain/BAR domain"/>
    <property type="match status" value="2"/>
</dbReference>
<organism evidence="5 6">
    <name type="scientific">Cervus elaphus hippelaphus</name>
    <name type="common">European red deer</name>
    <dbReference type="NCBI Taxonomy" id="46360"/>
    <lineage>
        <taxon>Eukaryota</taxon>
        <taxon>Metazoa</taxon>
        <taxon>Chordata</taxon>
        <taxon>Craniata</taxon>
        <taxon>Vertebrata</taxon>
        <taxon>Euteleostomi</taxon>
        <taxon>Mammalia</taxon>
        <taxon>Eutheria</taxon>
        <taxon>Laurasiatheria</taxon>
        <taxon>Artiodactyla</taxon>
        <taxon>Ruminantia</taxon>
        <taxon>Pecora</taxon>
        <taxon>Cervidae</taxon>
        <taxon>Cervinae</taxon>
        <taxon>Cervus</taxon>
    </lineage>
</organism>
<evidence type="ECO:0000256" key="1">
    <source>
        <dbReference type="ARBA" id="ARBA00022468"/>
    </source>
</evidence>
<dbReference type="SMART" id="SM00324">
    <property type="entry name" value="RhoGAP"/>
    <property type="match status" value="1"/>
</dbReference>
<name>A0A212CDH8_CEREH</name>
<dbReference type="GO" id="GO:0007165">
    <property type="term" value="P:signal transduction"/>
    <property type="evidence" value="ECO:0007669"/>
    <property type="project" value="InterPro"/>
</dbReference>
<feature type="compositionally biased region" description="Low complexity" evidence="3">
    <location>
        <begin position="503"/>
        <end position="516"/>
    </location>
</feature>
<proteinExistence type="predicted"/>
<dbReference type="FunFam" id="1.20.1270.60:FF:000053">
    <property type="entry name" value="SH3 domain-binding protein 1"/>
    <property type="match status" value="1"/>
</dbReference>
<dbReference type="SUPFAM" id="SSF48350">
    <property type="entry name" value="GTPase activation domain, GAP"/>
    <property type="match status" value="1"/>
</dbReference>
<feature type="compositionally biased region" description="Basic residues" evidence="3">
    <location>
        <begin position="1"/>
        <end position="11"/>
    </location>
</feature>
<reference evidence="5 6" key="1">
    <citation type="journal article" date="2018" name="Mol. Genet. Genomics">
        <title>The red deer Cervus elaphus genome CerEla1.0: sequencing, annotating, genes, and chromosomes.</title>
        <authorList>
            <person name="Bana N.A."/>
            <person name="Nyiri A."/>
            <person name="Nagy J."/>
            <person name="Frank K."/>
            <person name="Nagy T."/>
            <person name="Steger V."/>
            <person name="Schiller M."/>
            <person name="Lakatos P."/>
            <person name="Sugar L."/>
            <person name="Horn P."/>
            <person name="Barta E."/>
            <person name="Orosz L."/>
        </authorList>
    </citation>
    <scope>NUCLEOTIDE SEQUENCE [LARGE SCALE GENOMIC DNA]</scope>
    <source>
        <strain evidence="5">Hungarian</strain>
    </source>
</reference>
<dbReference type="Proteomes" id="UP000242450">
    <property type="component" value="Chromosome 22"/>
</dbReference>
<evidence type="ECO:0000256" key="3">
    <source>
        <dbReference type="SAM" id="MobiDB-lite"/>
    </source>
</evidence>
<feature type="compositionally biased region" description="Pro residues" evidence="3">
    <location>
        <begin position="442"/>
        <end position="451"/>
    </location>
</feature>
<feature type="domain" description="Rho-GAP" evidence="4">
    <location>
        <begin position="203"/>
        <end position="368"/>
    </location>
</feature>
<dbReference type="PANTHER" id="PTHR14130">
    <property type="entry name" value="3BP-1 RELATED RHOGAP"/>
    <property type="match status" value="1"/>
</dbReference>